<evidence type="ECO:0008006" key="4">
    <source>
        <dbReference type="Google" id="ProtNLM"/>
    </source>
</evidence>
<proteinExistence type="predicted"/>
<feature type="transmembrane region" description="Helical" evidence="1">
    <location>
        <begin position="167"/>
        <end position="192"/>
    </location>
</feature>
<keyword evidence="1" id="KW-0472">Membrane</keyword>
<reference evidence="2 3" key="1">
    <citation type="submission" date="2019-08" db="EMBL/GenBank/DDBJ databases">
        <title>Agrococcus lahaulensis sp. nov., isolated from a cold desert of the Indian Himalayas.</title>
        <authorList>
            <person name="Qu J.H."/>
        </authorList>
    </citation>
    <scope>NUCLEOTIDE SEQUENCE [LARGE SCALE GENOMIC DNA]</scope>
    <source>
        <strain evidence="2 3">NS18</strain>
    </source>
</reference>
<name>A0A5M8QKH6_9MICO</name>
<evidence type="ECO:0000256" key="1">
    <source>
        <dbReference type="SAM" id="Phobius"/>
    </source>
</evidence>
<sequence>MTAQTARVLSRTDRAVLRLVQIAAWVGAALTAVTTALNATLPLLQGMGAAPLLVQPELPEPLAGPTEGIAVVSTQSLDTVVFLTGQPTHLTLAMVAALVARSAGVALVLVGIAMLAGRLLRGRAFLQAAQLPLALVLIGAAAGPIVADALEGWVSMGTWQAMGTPAGYGAVAAFNPAAIFFGLVVATLMTVFRVADRAERDADGLV</sequence>
<organism evidence="2 3">
    <name type="scientific">Agrococcus sediminis</name>
    <dbReference type="NCBI Taxonomy" id="2599924"/>
    <lineage>
        <taxon>Bacteria</taxon>
        <taxon>Bacillati</taxon>
        <taxon>Actinomycetota</taxon>
        <taxon>Actinomycetes</taxon>
        <taxon>Micrococcales</taxon>
        <taxon>Microbacteriaceae</taxon>
        <taxon>Agrococcus</taxon>
    </lineage>
</organism>
<feature type="transmembrane region" description="Helical" evidence="1">
    <location>
        <begin position="92"/>
        <end position="116"/>
    </location>
</feature>
<dbReference type="AlphaFoldDB" id="A0A5M8QKH6"/>
<gene>
    <name evidence="2" type="ORF">FQ330_05190</name>
</gene>
<comment type="caution">
    <text evidence="2">The sequence shown here is derived from an EMBL/GenBank/DDBJ whole genome shotgun (WGS) entry which is preliminary data.</text>
</comment>
<keyword evidence="1" id="KW-0812">Transmembrane</keyword>
<keyword evidence="1" id="KW-1133">Transmembrane helix</keyword>
<feature type="transmembrane region" description="Helical" evidence="1">
    <location>
        <begin position="128"/>
        <end position="147"/>
    </location>
</feature>
<evidence type="ECO:0000313" key="2">
    <source>
        <dbReference type="EMBL" id="KAA6435153.1"/>
    </source>
</evidence>
<dbReference type="OrthoDB" id="5148898at2"/>
<protein>
    <recommendedName>
        <fullName evidence="4">DUF2975 domain-containing protein</fullName>
    </recommendedName>
</protein>
<dbReference type="Proteomes" id="UP000323221">
    <property type="component" value="Unassembled WGS sequence"/>
</dbReference>
<dbReference type="RefSeq" id="WP_128188767.1">
    <property type="nucleotide sequence ID" value="NZ_JBFBFL010000004.1"/>
</dbReference>
<dbReference type="EMBL" id="VOIR01000012">
    <property type="protein sequence ID" value="KAA6435153.1"/>
    <property type="molecule type" value="Genomic_DNA"/>
</dbReference>
<accession>A0A5M8QKH6</accession>
<keyword evidence="3" id="KW-1185">Reference proteome</keyword>
<evidence type="ECO:0000313" key="3">
    <source>
        <dbReference type="Proteomes" id="UP000323221"/>
    </source>
</evidence>
<feature type="transmembrane region" description="Helical" evidence="1">
    <location>
        <begin position="16"/>
        <end position="37"/>
    </location>
</feature>